<dbReference type="RefSeq" id="WP_040125995.1">
    <property type="nucleotide sequence ID" value="NZ_HG938357.1"/>
</dbReference>
<dbReference type="AlphaFoldDB" id="A0A068TJY1"/>
<evidence type="ECO:0000313" key="2">
    <source>
        <dbReference type="Proteomes" id="UP000028186"/>
    </source>
</evidence>
<name>A0A068TJY1_NEOGA</name>
<keyword evidence="1" id="KW-0614">Plasmid</keyword>
<proteinExistence type="predicted"/>
<accession>A0A068TJY1</accession>
<dbReference type="Gene3D" id="2.40.50.240">
    <property type="entry name" value="NifT/FixU-like"/>
    <property type="match status" value="1"/>
</dbReference>
<gene>
    <name evidence="1" type="primary">fixU</name>
    <name evidence="1" type="ORF">RG1141_PB00810</name>
</gene>
<sequence length="78" mass="9038">MKVTIRRTCNRLSAYMPKLDLEEPILTMESEKMWGGIVLLASGMRLALPDLPQDTRLPVTVEAPRYRMEEQSVFQQRT</sequence>
<dbReference type="EMBL" id="HG938357">
    <property type="protein sequence ID" value="CDN58429.1"/>
    <property type="molecule type" value="Genomic_DNA"/>
</dbReference>
<organism evidence="1 2">
    <name type="scientific">Neorhizobium galegae bv. officinalis bv. officinalis str. HAMBI 1141</name>
    <dbReference type="NCBI Taxonomy" id="1028801"/>
    <lineage>
        <taxon>Bacteria</taxon>
        <taxon>Pseudomonadati</taxon>
        <taxon>Pseudomonadota</taxon>
        <taxon>Alphaproteobacteria</taxon>
        <taxon>Hyphomicrobiales</taxon>
        <taxon>Rhizobiaceae</taxon>
        <taxon>Rhizobium/Agrobacterium group</taxon>
        <taxon>Neorhizobium</taxon>
    </lineage>
</organism>
<dbReference type="InterPro" id="IPR009727">
    <property type="entry name" value="NifT"/>
</dbReference>
<dbReference type="HOGENOM" id="CLU_195869_1_0_5"/>
<dbReference type="GO" id="GO:0009399">
    <property type="term" value="P:nitrogen fixation"/>
    <property type="evidence" value="ECO:0007669"/>
    <property type="project" value="InterPro"/>
</dbReference>
<geneLocation type="plasmid" evidence="2">
    <name>III</name>
</geneLocation>
<reference evidence="2" key="1">
    <citation type="journal article" date="2014" name="BMC Genomics">
        <title>Genome sequencing of two Neorhizobium galegae strains reveals a noeT gene responsible for the unusual acetylation of the nodulation factors.</title>
        <authorList>
            <person name="Osterman J."/>
            <person name="Marsh J."/>
            <person name="Laine P.K."/>
            <person name="Zeng Z."/>
            <person name="Alatalo E."/>
            <person name="Sullivan J.T."/>
            <person name="Young J.P."/>
            <person name="Thomas-Oates J."/>
            <person name="Paulin L."/>
            <person name="Lindstrom K."/>
        </authorList>
    </citation>
    <scope>NUCLEOTIDE SEQUENCE [LARGE SCALE GENOMIC DNA]</scope>
    <source>
        <strain evidence="2">HAMBI 1141</strain>
        <plasmid evidence="2">III</plasmid>
    </source>
</reference>
<dbReference type="NCBIfam" id="TIGR02934">
    <property type="entry name" value="nifT_nitrog"/>
    <property type="match status" value="1"/>
</dbReference>
<dbReference type="SUPFAM" id="SSF159203">
    <property type="entry name" value="NifT/FixU-like"/>
    <property type="match status" value="1"/>
</dbReference>
<dbReference type="Proteomes" id="UP000028186">
    <property type="component" value="Plasmid pHAMBI1141b"/>
</dbReference>
<dbReference type="Pfam" id="PF06988">
    <property type="entry name" value="NifT"/>
    <property type="match status" value="1"/>
</dbReference>
<dbReference type="InterPro" id="IPR024044">
    <property type="entry name" value="NifT/FixU_barrel-like_dom_sf"/>
</dbReference>
<protein>
    <submittedName>
        <fullName evidence="1">Nitrogen fixation protein FixU</fullName>
    </submittedName>
</protein>
<evidence type="ECO:0000313" key="1">
    <source>
        <dbReference type="EMBL" id="CDN58429.1"/>
    </source>
</evidence>
<dbReference type="KEGG" id="ngl:RG1141_PB00810"/>